<feature type="non-terminal residue" evidence="1">
    <location>
        <position position="67"/>
    </location>
</feature>
<name>W1XFL6_9ZZZZ</name>
<dbReference type="AlphaFoldDB" id="W1XFL6"/>
<feature type="non-terminal residue" evidence="1">
    <location>
        <position position="1"/>
    </location>
</feature>
<dbReference type="EMBL" id="AZMM01016502">
    <property type="protein sequence ID" value="ETJ28951.1"/>
    <property type="molecule type" value="Genomic_DNA"/>
</dbReference>
<accession>W1XFL6</accession>
<gene>
    <name evidence="1" type="ORF">Q604_UNBC16502G0001</name>
</gene>
<evidence type="ECO:0000313" key="1">
    <source>
        <dbReference type="EMBL" id="ETJ28951.1"/>
    </source>
</evidence>
<protein>
    <submittedName>
        <fullName evidence="1">Surface protein PspC</fullName>
    </submittedName>
</protein>
<reference evidence="1" key="1">
    <citation type="submission" date="2013-12" db="EMBL/GenBank/DDBJ databases">
        <title>A Varibaculum cambriense genome reconstructed from a premature infant gut community with otherwise low bacterial novelty that shifts toward anaerobic metabolism during the third week of life.</title>
        <authorList>
            <person name="Brown C.T."/>
            <person name="Sharon I."/>
            <person name="Thomas B.C."/>
            <person name="Castelle C.J."/>
            <person name="Morowitz M.J."/>
            <person name="Banfield J.F."/>
        </authorList>
    </citation>
    <scope>NUCLEOTIDE SEQUENCE</scope>
</reference>
<sequence length="67" mass="7916">FKLSVGENIFKIKIENRDDESQSKTYTLKAYRGTDENDQEIEQDLYIDYLTINGKEMSLSKDKKVYD</sequence>
<proteinExistence type="predicted"/>
<comment type="caution">
    <text evidence="1">The sequence shown here is derived from an EMBL/GenBank/DDBJ whole genome shotgun (WGS) entry which is preliminary data.</text>
</comment>
<organism evidence="1">
    <name type="scientific">human gut metagenome</name>
    <dbReference type="NCBI Taxonomy" id="408170"/>
    <lineage>
        <taxon>unclassified sequences</taxon>
        <taxon>metagenomes</taxon>
        <taxon>organismal metagenomes</taxon>
    </lineage>
</organism>